<comment type="caution">
    <text evidence="2">The sequence shown here is derived from an EMBL/GenBank/DDBJ whole genome shotgun (WGS) entry which is preliminary data.</text>
</comment>
<dbReference type="STRING" id="1834191.A5886_001066"/>
<dbReference type="RefSeq" id="WP_086273992.1">
    <property type="nucleotide sequence ID" value="NZ_NGKU01000001.1"/>
</dbReference>
<dbReference type="Gene3D" id="3.30.300.130">
    <property type="entry name" value="Fe-S cluster assembly (FSCA)"/>
    <property type="match status" value="1"/>
</dbReference>
<feature type="domain" description="MIP18 family-like" evidence="1">
    <location>
        <begin position="16"/>
        <end position="89"/>
    </location>
</feature>
<dbReference type="Proteomes" id="UP000195043">
    <property type="component" value="Unassembled WGS sequence"/>
</dbReference>
<reference evidence="2 3" key="1">
    <citation type="submission" date="2017-05" db="EMBL/GenBank/DDBJ databases">
        <title>The Genome Sequence of Enterococcus sp. 8G7_MSG3316.</title>
        <authorList>
            <consortium name="The Broad Institute Genomics Platform"/>
            <consortium name="The Broad Institute Genomic Center for Infectious Diseases"/>
            <person name="Earl A."/>
            <person name="Manson A."/>
            <person name="Schwartman J."/>
            <person name="Gilmore M."/>
            <person name="Abouelleil A."/>
            <person name="Cao P."/>
            <person name="Chapman S."/>
            <person name="Cusick C."/>
            <person name="Shea T."/>
            <person name="Young S."/>
            <person name="Neafsey D."/>
            <person name="Nusbaum C."/>
            <person name="Birren B."/>
        </authorList>
    </citation>
    <scope>NUCLEOTIDE SEQUENCE [LARGE SCALE GENOMIC DNA]</scope>
    <source>
        <strain evidence="2 3">8G7_MSG3316</strain>
    </source>
</reference>
<dbReference type="SUPFAM" id="SSF117916">
    <property type="entry name" value="Fe-S cluster assembly (FSCA) domain-like"/>
    <property type="match status" value="1"/>
</dbReference>
<sequence length="113" mass="12594">MSNEIKMNPLAQENQAAIIEKLEMVMDPEIGLDVYNLGLIYEINLRDHGLCEIVMTFTGAGCGCIDSVPAEIQDRLIELPVIDDVKVNVVWSPTWQLTRISRLGRITLGVNPN</sequence>
<evidence type="ECO:0000313" key="3">
    <source>
        <dbReference type="Proteomes" id="UP000195043"/>
    </source>
</evidence>
<dbReference type="InterPro" id="IPR034904">
    <property type="entry name" value="FSCA_dom_sf"/>
</dbReference>
<proteinExistence type="predicted"/>
<accession>A0A242A519</accession>
<dbReference type="InterPro" id="IPR002744">
    <property type="entry name" value="MIP18-like"/>
</dbReference>
<dbReference type="PANTHER" id="PTHR42831">
    <property type="entry name" value="FE-S PROTEIN MATURATION AUXILIARY FACTOR YITW"/>
    <property type="match status" value="1"/>
</dbReference>
<dbReference type="Pfam" id="PF01883">
    <property type="entry name" value="FeS_assembly_P"/>
    <property type="match status" value="1"/>
</dbReference>
<name>A0A242A519_9ENTE</name>
<gene>
    <name evidence="2" type="ORF">A5886_001066</name>
</gene>
<dbReference type="EMBL" id="NGKU01000001">
    <property type="protein sequence ID" value="OTN75990.1"/>
    <property type="molecule type" value="Genomic_DNA"/>
</dbReference>
<keyword evidence="3" id="KW-1185">Reference proteome</keyword>
<organism evidence="2 3">
    <name type="scientific">Candidatus Enterococcus testudinis</name>
    <dbReference type="NCBI Taxonomy" id="1834191"/>
    <lineage>
        <taxon>Bacteria</taxon>
        <taxon>Bacillati</taxon>
        <taxon>Bacillota</taxon>
        <taxon>Bacilli</taxon>
        <taxon>Lactobacillales</taxon>
        <taxon>Enterococcaceae</taxon>
        <taxon>Enterococcus</taxon>
    </lineage>
</organism>
<evidence type="ECO:0000313" key="2">
    <source>
        <dbReference type="EMBL" id="OTN75990.1"/>
    </source>
</evidence>
<dbReference type="OrthoDB" id="9805360at2"/>
<dbReference type="PANTHER" id="PTHR42831:SF1">
    <property type="entry name" value="FE-S PROTEIN MATURATION AUXILIARY FACTOR YITW"/>
    <property type="match status" value="1"/>
</dbReference>
<protein>
    <recommendedName>
        <fullName evidence="1">MIP18 family-like domain-containing protein</fullName>
    </recommendedName>
</protein>
<evidence type="ECO:0000259" key="1">
    <source>
        <dbReference type="Pfam" id="PF01883"/>
    </source>
</evidence>
<dbReference type="AlphaFoldDB" id="A0A242A519"/>
<dbReference type="InterPro" id="IPR052339">
    <property type="entry name" value="Fe-S_Maturation_MIP18"/>
</dbReference>